<evidence type="ECO:0008006" key="5">
    <source>
        <dbReference type="Google" id="ProtNLM"/>
    </source>
</evidence>
<dbReference type="SUPFAM" id="SSF50104">
    <property type="entry name" value="Translation proteins SH3-like domain"/>
    <property type="match status" value="1"/>
</dbReference>
<comment type="caution">
    <text evidence="3">The sequence shown here is derived from an EMBL/GenBank/DDBJ whole genome shotgun (WGS) entry which is preliminary data.</text>
</comment>
<dbReference type="GO" id="GO:0043043">
    <property type="term" value="P:peptide biosynthetic process"/>
    <property type="evidence" value="ECO:0007669"/>
    <property type="project" value="InterPro"/>
</dbReference>
<reference evidence="3 4" key="1">
    <citation type="journal article" date="2019" name="Sci. Rep.">
        <title>Comparative genomics of chytrid fungi reveal insights into the obligate biotrophic and pathogenic lifestyle of Synchytrium endobioticum.</title>
        <authorList>
            <person name="van de Vossenberg B.T.L.H."/>
            <person name="Warris S."/>
            <person name="Nguyen H.D.T."/>
            <person name="van Gent-Pelzer M.P.E."/>
            <person name="Joly D.L."/>
            <person name="van de Geest H.C."/>
            <person name="Bonants P.J.M."/>
            <person name="Smith D.S."/>
            <person name="Levesque C.A."/>
            <person name="van der Lee T.A.J."/>
        </authorList>
    </citation>
    <scope>NUCLEOTIDE SEQUENCE [LARGE SCALE GENOMIC DNA]</scope>
    <source>
        <strain evidence="3 4">CBS 675.73</strain>
    </source>
</reference>
<dbReference type="GO" id="GO:0003746">
    <property type="term" value="F:translation elongation factor activity"/>
    <property type="evidence" value="ECO:0007669"/>
    <property type="project" value="InterPro"/>
</dbReference>
<dbReference type="OrthoDB" id="7025426at2759"/>
<dbReference type="PANTHER" id="PTHR30053">
    <property type="entry name" value="ELONGATION FACTOR P"/>
    <property type="match status" value="1"/>
</dbReference>
<feature type="domain" description="Elongation factor P C-terminal" evidence="1">
    <location>
        <begin position="161"/>
        <end position="219"/>
    </location>
</feature>
<keyword evidence="4" id="KW-1185">Reference proteome</keyword>
<evidence type="ECO:0000313" key="4">
    <source>
        <dbReference type="Proteomes" id="UP000320333"/>
    </source>
</evidence>
<dbReference type="InterPro" id="IPR012340">
    <property type="entry name" value="NA-bd_OB-fold"/>
</dbReference>
<dbReference type="PANTHER" id="PTHR30053:SF14">
    <property type="entry name" value="TRANSLATION ELONGATION FACTOR KOW-LIKE DOMAIN-CONTAINING PROTEIN"/>
    <property type="match status" value="1"/>
</dbReference>
<dbReference type="Gene3D" id="2.30.30.30">
    <property type="match status" value="1"/>
</dbReference>
<dbReference type="InterPro" id="IPR020599">
    <property type="entry name" value="Transl_elong_fac_P/YeiP"/>
</dbReference>
<dbReference type="InterPro" id="IPR001059">
    <property type="entry name" value="Transl_elong_P/YeiP_cen"/>
</dbReference>
<evidence type="ECO:0000259" key="2">
    <source>
        <dbReference type="SMART" id="SM01185"/>
    </source>
</evidence>
<feature type="domain" description="Translation elongation factor P/YeiP central" evidence="2">
    <location>
        <begin position="93"/>
        <end position="150"/>
    </location>
</feature>
<dbReference type="SUPFAM" id="SSF50249">
    <property type="entry name" value="Nucleic acid-binding proteins"/>
    <property type="match status" value="2"/>
</dbReference>
<dbReference type="InterPro" id="IPR008991">
    <property type="entry name" value="Translation_prot_SH3-like_sf"/>
</dbReference>
<dbReference type="AlphaFoldDB" id="A0A507FHR3"/>
<organism evidence="3 4">
    <name type="scientific">Chytriomyces confervae</name>
    <dbReference type="NCBI Taxonomy" id="246404"/>
    <lineage>
        <taxon>Eukaryota</taxon>
        <taxon>Fungi</taxon>
        <taxon>Fungi incertae sedis</taxon>
        <taxon>Chytridiomycota</taxon>
        <taxon>Chytridiomycota incertae sedis</taxon>
        <taxon>Chytridiomycetes</taxon>
        <taxon>Chytridiales</taxon>
        <taxon>Chytriomycetaceae</taxon>
        <taxon>Chytriomyces</taxon>
    </lineage>
</organism>
<dbReference type="PROSITE" id="PS01275">
    <property type="entry name" value="EFP"/>
    <property type="match status" value="1"/>
</dbReference>
<dbReference type="SMART" id="SM01185">
    <property type="entry name" value="EFP"/>
    <property type="match status" value="1"/>
</dbReference>
<gene>
    <name evidence="3" type="ORF">CcCBS67573_g02897</name>
</gene>
<name>A0A507FHR3_9FUNG</name>
<dbReference type="InterPro" id="IPR015365">
    <property type="entry name" value="Elong-fact-P_C"/>
</dbReference>
<dbReference type="Proteomes" id="UP000320333">
    <property type="component" value="Unassembled WGS sequence"/>
</dbReference>
<proteinExistence type="predicted"/>
<dbReference type="STRING" id="246404.A0A507FHR3"/>
<sequence>MFTTLRIATRLLCPMRNYRVGVRDIKKGMIVNTRNRLWAISDFALHTQGRQGSHIKVELVPFGGGGGGGVSGGGKVVARMAPDDYFDALEIKTRACQFLYESEGLLHFLDLDSMDEISCSADLLEGGERVVKMLNDSMDISIQCVDDETAEVVSVKLPLTSVYRVAIAPPAASIITNEGKGTRFKHATLENGVNVVVPEFVMQGESIVVSLADFKYRERVKASQQ</sequence>
<dbReference type="InterPro" id="IPR014722">
    <property type="entry name" value="Rib_uL2_dom2"/>
</dbReference>
<dbReference type="InterPro" id="IPR013852">
    <property type="entry name" value="Transl_elong_P/YeiP_CS"/>
</dbReference>
<dbReference type="Gene3D" id="2.40.50.140">
    <property type="entry name" value="Nucleic acid-binding proteins"/>
    <property type="match status" value="2"/>
</dbReference>
<dbReference type="SMART" id="SM00841">
    <property type="entry name" value="Elong-fact-P_C"/>
    <property type="match status" value="1"/>
</dbReference>
<evidence type="ECO:0000313" key="3">
    <source>
        <dbReference type="EMBL" id="TPX75843.1"/>
    </source>
</evidence>
<evidence type="ECO:0000259" key="1">
    <source>
        <dbReference type="SMART" id="SM00841"/>
    </source>
</evidence>
<protein>
    <recommendedName>
        <fullName evidence="5">Elongation factor P</fullName>
    </recommendedName>
</protein>
<dbReference type="Pfam" id="PF09285">
    <property type="entry name" value="Elong-fact-P_C"/>
    <property type="match status" value="1"/>
</dbReference>
<dbReference type="GO" id="GO:0005737">
    <property type="term" value="C:cytoplasm"/>
    <property type="evidence" value="ECO:0007669"/>
    <property type="project" value="InterPro"/>
</dbReference>
<dbReference type="EMBL" id="QEAP01000066">
    <property type="protein sequence ID" value="TPX75843.1"/>
    <property type="molecule type" value="Genomic_DNA"/>
</dbReference>
<accession>A0A507FHR3</accession>